<dbReference type="Pfam" id="PF12248">
    <property type="entry name" value="Methyltransf_FA"/>
    <property type="match status" value="1"/>
</dbReference>
<dbReference type="RefSeq" id="XP_038066768.1">
    <property type="nucleotide sequence ID" value="XM_038210840.1"/>
</dbReference>
<dbReference type="Proteomes" id="UP000887568">
    <property type="component" value="Unplaced"/>
</dbReference>
<evidence type="ECO:0000313" key="3">
    <source>
        <dbReference type="EnsemblMetazoa" id="XP_038066768.1"/>
    </source>
</evidence>
<dbReference type="Pfam" id="PF00024">
    <property type="entry name" value="PAN_1"/>
    <property type="match status" value="1"/>
</dbReference>
<dbReference type="OrthoDB" id="2142040at2759"/>
<dbReference type="OMA" id="GRCAVEC"/>
<accession>A0A914ASY1</accession>
<proteinExistence type="predicted"/>
<dbReference type="InterPro" id="IPR003609">
    <property type="entry name" value="Pan_app"/>
</dbReference>
<reference evidence="3" key="1">
    <citation type="submission" date="2022-11" db="UniProtKB">
        <authorList>
            <consortium name="EnsemblMetazoa"/>
        </authorList>
    </citation>
    <scope>IDENTIFICATION</scope>
</reference>
<evidence type="ECO:0000259" key="2">
    <source>
        <dbReference type="PROSITE" id="PS50948"/>
    </source>
</evidence>
<organism evidence="3 4">
    <name type="scientific">Patiria miniata</name>
    <name type="common">Bat star</name>
    <name type="synonym">Asterina miniata</name>
    <dbReference type="NCBI Taxonomy" id="46514"/>
    <lineage>
        <taxon>Eukaryota</taxon>
        <taxon>Metazoa</taxon>
        <taxon>Echinodermata</taxon>
        <taxon>Eleutherozoa</taxon>
        <taxon>Asterozoa</taxon>
        <taxon>Asteroidea</taxon>
        <taxon>Valvatacea</taxon>
        <taxon>Valvatida</taxon>
        <taxon>Asterinidae</taxon>
        <taxon>Patiria</taxon>
    </lineage>
</organism>
<dbReference type="InterPro" id="IPR022041">
    <property type="entry name" value="Methyltransf_FA"/>
</dbReference>
<dbReference type="GeneID" id="119736830"/>
<keyword evidence="4" id="KW-1185">Reference proteome</keyword>
<keyword evidence="1" id="KW-0732">Signal</keyword>
<protein>
    <recommendedName>
        <fullName evidence="2">Apple domain-containing protein</fullName>
    </recommendedName>
</protein>
<evidence type="ECO:0000313" key="4">
    <source>
        <dbReference type="Proteomes" id="UP000887568"/>
    </source>
</evidence>
<feature type="domain" description="Apple" evidence="2">
    <location>
        <begin position="15"/>
        <end position="113"/>
    </location>
</feature>
<sequence length="253" mass="28457">MTVHVLHVGLIAVICSSEIFVANGSAPVTASEAFALAEHDEHQAVPHRVIASTISRSKGRCAVECLKKDICRQFCYGKTTGQCVLEDASFVEASVRATVPGADNCTYYTKQGCSSTYYLYPYQRMHPFLKLSFDGETVLDFAVIARDNAVILFSSDNTVEGMQYQLVLGNNETFIREFPSSNPSYTVPSPGVLSETEFRRFWLRYDRGTFVLGKHRKPAYLRWTKTSPISRYFSFFGFENSTTWVLYHTCPLA</sequence>
<dbReference type="PROSITE" id="PS50948">
    <property type="entry name" value="PAN"/>
    <property type="match status" value="1"/>
</dbReference>
<dbReference type="AlphaFoldDB" id="A0A914ASY1"/>
<evidence type="ECO:0000256" key="1">
    <source>
        <dbReference type="SAM" id="SignalP"/>
    </source>
</evidence>
<dbReference type="EnsemblMetazoa" id="XM_038210840.1">
    <property type="protein sequence ID" value="XP_038066768.1"/>
    <property type="gene ID" value="LOC119736830"/>
</dbReference>
<feature type="chain" id="PRO_5038012351" description="Apple domain-containing protein" evidence="1">
    <location>
        <begin position="25"/>
        <end position="253"/>
    </location>
</feature>
<name>A0A914ASY1_PATMI</name>
<feature type="signal peptide" evidence="1">
    <location>
        <begin position="1"/>
        <end position="24"/>
    </location>
</feature>